<organism evidence="1">
    <name type="scientific">Candidatus Nitrotoga fabula</name>
    <dbReference type="NCBI Taxonomy" id="2182327"/>
    <lineage>
        <taxon>Bacteria</taxon>
        <taxon>Pseudomonadati</taxon>
        <taxon>Pseudomonadota</taxon>
        <taxon>Betaproteobacteria</taxon>
        <taxon>Nitrosomonadales</taxon>
        <taxon>Gallionellaceae</taxon>
        <taxon>Candidatus Nitrotoga</taxon>
    </lineage>
</organism>
<protein>
    <submittedName>
        <fullName evidence="1">Uncharacterized protein</fullName>
    </submittedName>
</protein>
<name>A0A2X0QYB9_9PROT</name>
<sequence>MARIARMVSFEGSMTHYMKDCGTLCPDLMHGPRGSVFMGYPDGSGFRRYKLKSCRKMDFKGEHQDGNWRYRQTDRIWKYQGTGAVQICDFGRWKRSYG</sequence>
<dbReference type="AlphaFoldDB" id="A0A2X0QYB9"/>
<evidence type="ECO:0000313" key="1">
    <source>
        <dbReference type="EMBL" id="SPS06577.1"/>
    </source>
</evidence>
<reference evidence="1" key="1">
    <citation type="submission" date="2018-05" db="EMBL/GenBank/DDBJ databases">
        <authorList>
            <person name="Lanie J.A."/>
            <person name="Ng W.-L."/>
            <person name="Kazmierczak K.M."/>
            <person name="Andrzejewski T.M."/>
            <person name="Davidsen T.M."/>
            <person name="Wayne K.J."/>
            <person name="Tettelin H."/>
            <person name="Glass J.I."/>
            <person name="Rusch D."/>
            <person name="Podicherti R."/>
            <person name="Tsui H.-C.T."/>
            <person name="Winkler M.E."/>
        </authorList>
    </citation>
    <scope>NUCLEOTIDE SEQUENCE</scope>
    <source>
        <strain evidence="1">KNB</strain>
    </source>
</reference>
<gene>
    <name evidence="1" type="ORF">NITFAB_2170</name>
</gene>
<accession>A0A2X0QYB9</accession>
<dbReference type="EMBL" id="LS423452">
    <property type="protein sequence ID" value="SPS06577.1"/>
    <property type="molecule type" value="Genomic_DNA"/>
</dbReference>
<proteinExistence type="predicted"/>